<name>A0A8E2DGU0_9APHY</name>
<keyword evidence="2" id="KW-1185">Reference proteome</keyword>
<dbReference type="Proteomes" id="UP000250043">
    <property type="component" value="Unassembled WGS sequence"/>
</dbReference>
<reference evidence="1 2" key="1">
    <citation type="submission" date="2016-07" db="EMBL/GenBank/DDBJ databases">
        <title>Draft genome of the white-rot fungus Obba rivulosa 3A-2.</title>
        <authorList>
            <consortium name="DOE Joint Genome Institute"/>
            <person name="Miettinen O."/>
            <person name="Riley R."/>
            <person name="Acob R."/>
            <person name="Barry K."/>
            <person name="Cullen D."/>
            <person name="De Vries R."/>
            <person name="Hainaut M."/>
            <person name="Hatakka A."/>
            <person name="Henrissat B."/>
            <person name="Hilden K."/>
            <person name="Kuo R."/>
            <person name="Labutti K."/>
            <person name="Lipzen A."/>
            <person name="Makela M.R."/>
            <person name="Sandor L."/>
            <person name="Spatafora J.W."/>
            <person name="Grigoriev I.V."/>
            <person name="Hibbett D.S."/>
        </authorList>
    </citation>
    <scope>NUCLEOTIDE SEQUENCE [LARGE SCALE GENOMIC DNA]</scope>
    <source>
        <strain evidence="1 2">3A-2</strain>
    </source>
</reference>
<dbReference type="GO" id="GO:0016567">
    <property type="term" value="P:protein ubiquitination"/>
    <property type="evidence" value="ECO:0007669"/>
    <property type="project" value="TreeGrafter"/>
</dbReference>
<dbReference type="PANTHER" id="PTHR16079:SF4">
    <property type="entry name" value="E3 UBIQUITIN-PROTEIN LIGASE CHFR"/>
    <property type="match status" value="1"/>
</dbReference>
<protein>
    <recommendedName>
        <fullName evidence="3">F-box protein</fullName>
    </recommendedName>
</protein>
<dbReference type="GO" id="GO:0006511">
    <property type="term" value="P:ubiquitin-dependent protein catabolic process"/>
    <property type="evidence" value="ECO:0007669"/>
    <property type="project" value="TreeGrafter"/>
</dbReference>
<dbReference type="OrthoDB" id="2745518at2759"/>
<organism evidence="1 2">
    <name type="scientific">Obba rivulosa</name>
    <dbReference type="NCBI Taxonomy" id="1052685"/>
    <lineage>
        <taxon>Eukaryota</taxon>
        <taxon>Fungi</taxon>
        <taxon>Dikarya</taxon>
        <taxon>Basidiomycota</taxon>
        <taxon>Agaricomycotina</taxon>
        <taxon>Agaricomycetes</taxon>
        <taxon>Polyporales</taxon>
        <taxon>Gelatoporiaceae</taxon>
        <taxon>Obba</taxon>
    </lineage>
</organism>
<sequence>MKFSDLSGDVIDRIFINLPDYTTLSTVLRASKQLNEVYIRHPKSIKRAIANNIVGPAWPAAVRAAMARTLDLENIPGEEELRERDIELSREGLQVQLHAEKVKHLEDLYSWRHKDRTSSTSKLTPEESFRFRRALYRFWLYVLTMRQYELDFEGSEFAEECVDFLSNFSSDELYELGAVTSFLKETIEWVMRADHVATLPDHHAIEECRLMFASEPETVAFGFEACILEADVEVASDDLADEFFDRNFNRVLEDRNIDGELREKKIGAAILTSVTGAQDKCDRCSAQEGVSLWGSTNWTLLKGCLNPREMCDLLDALLPRNKIEVSPIIDDMKGKVDEFDYKGMIEEMLEMEPDPLGMWSKDQWYCLECVRELFRQRFRKWLLARKLNRGSALQDCWYGYNCTTQTKTADHAKRLNHLCEPTRGNAPPP</sequence>
<dbReference type="InterPro" id="IPR052256">
    <property type="entry name" value="E3_ubiquitin-ligase_CHFR"/>
</dbReference>
<evidence type="ECO:0000313" key="2">
    <source>
        <dbReference type="Proteomes" id="UP000250043"/>
    </source>
</evidence>
<dbReference type="GO" id="GO:0004842">
    <property type="term" value="F:ubiquitin-protein transferase activity"/>
    <property type="evidence" value="ECO:0007669"/>
    <property type="project" value="TreeGrafter"/>
</dbReference>
<dbReference type="AlphaFoldDB" id="A0A8E2DGU0"/>
<dbReference type="EMBL" id="KV722484">
    <property type="protein sequence ID" value="OCH87460.1"/>
    <property type="molecule type" value="Genomic_DNA"/>
</dbReference>
<dbReference type="GO" id="GO:0005634">
    <property type="term" value="C:nucleus"/>
    <property type="evidence" value="ECO:0007669"/>
    <property type="project" value="TreeGrafter"/>
</dbReference>
<evidence type="ECO:0008006" key="3">
    <source>
        <dbReference type="Google" id="ProtNLM"/>
    </source>
</evidence>
<evidence type="ECO:0000313" key="1">
    <source>
        <dbReference type="EMBL" id="OCH87460.1"/>
    </source>
</evidence>
<gene>
    <name evidence="1" type="ORF">OBBRIDRAFT_889761</name>
</gene>
<proteinExistence type="predicted"/>
<dbReference type="PANTHER" id="PTHR16079">
    <property type="entry name" value="UBIQUITIN LIGASE PROTEIN CHFR"/>
    <property type="match status" value="1"/>
</dbReference>
<accession>A0A8E2DGU0</accession>